<keyword evidence="3" id="KW-1185">Reference proteome</keyword>
<proteinExistence type="predicted"/>
<evidence type="ECO:0000313" key="3">
    <source>
        <dbReference type="Proteomes" id="UP000193067"/>
    </source>
</evidence>
<name>A0A1Y2ILZ5_TRAC3</name>
<dbReference type="AlphaFoldDB" id="A0A1Y2ILZ5"/>
<organism evidence="2 3">
    <name type="scientific">Trametes coccinea (strain BRFM310)</name>
    <name type="common">Pycnoporus coccineus</name>
    <dbReference type="NCBI Taxonomy" id="1353009"/>
    <lineage>
        <taxon>Eukaryota</taxon>
        <taxon>Fungi</taxon>
        <taxon>Dikarya</taxon>
        <taxon>Basidiomycota</taxon>
        <taxon>Agaricomycotina</taxon>
        <taxon>Agaricomycetes</taxon>
        <taxon>Polyporales</taxon>
        <taxon>Polyporaceae</taxon>
        <taxon>Trametes</taxon>
    </lineage>
</organism>
<keyword evidence="1" id="KW-1133">Transmembrane helix</keyword>
<dbReference type="EMBL" id="KZ084114">
    <property type="protein sequence ID" value="OSD00972.1"/>
    <property type="molecule type" value="Genomic_DNA"/>
</dbReference>
<evidence type="ECO:0000256" key="1">
    <source>
        <dbReference type="SAM" id="Phobius"/>
    </source>
</evidence>
<keyword evidence="1" id="KW-0472">Membrane</keyword>
<accession>A0A1Y2ILZ5</accession>
<sequence>MSTIGFDVWGVVASALGTVALAPVIWSWFQPRLPTSMIGGVVEIHKETQELFATALRDGLITDPGEIRHFEKSLVE</sequence>
<reference evidence="2 3" key="1">
    <citation type="journal article" date="2015" name="Biotechnol. Biofuels">
        <title>Enhanced degradation of softwood versus hardwood by the white-rot fungus Pycnoporus coccineus.</title>
        <authorList>
            <person name="Couturier M."/>
            <person name="Navarro D."/>
            <person name="Chevret D."/>
            <person name="Henrissat B."/>
            <person name="Piumi F."/>
            <person name="Ruiz-Duenas F.J."/>
            <person name="Martinez A.T."/>
            <person name="Grigoriev I.V."/>
            <person name="Riley R."/>
            <person name="Lipzen A."/>
            <person name="Berrin J.G."/>
            <person name="Master E.R."/>
            <person name="Rosso M.N."/>
        </authorList>
    </citation>
    <scope>NUCLEOTIDE SEQUENCE [LARGE SCALE GENOMIC DNA]</scope>
    <source>
        <strain evidence="2 3">BRFM310</strain>
    </source>
</reference>
<protein>
    <submittedName>
        <fullName evidence="2">Uncharacterized protein</fullName>
    </submittedName>
</protein>
<gene>
    <name evidence="2" type="ORF">PYCCODRAFT_1436752</name>
</gene>
<dbReference type="Proteomes" id="UP000193067">
    <property type="component" value="Unassembled WGS sequence"/>
</dbReference>
<feature type="transmembrane region" description="Helical" evidence="1">
    <location>
        <begin position="6"/>
        <end position="29"/>
    </location>
</feature>
<keyword evidence="1" id="KW-0812">Transmembrane</keyword>
<dbReference type="OrthoDB" id="2757116at2759"/>
<evidence type="ECO:0000313" key="2">
    <source>
        <dbReference type="EMBL" id="OSD00972.1"/>
    </source>
</evidence>